<accession>A0A9X2HYE5</accession>
<dbReference type="EMBL" id="JAMFTH010000001">
    <property type="protein sequence ID" value="MCP8899379.1"/>
    <property type="molecule type" value="Genomic_DNA"/>
</dbReference>
<comment type="caution">
    <text evidence="2">The sequence shown here is derived from an EMBL/GenBank/DDBJ whole genome shotgun (WGS) entry which is preliminary data.</text>
</comment>
<keyword evidence="3" id="KW-1185">Reference proteome</keyword>
<evidence type="ECO:0000313" key="2">
    <source>
        <dbReference type="EMBL" id="MCP8899379.1"/>
    </source>
</evidence>
<dbReference type="RefSeq" id="WP_253967629.1">
    <property type="nucleotide sequence ID" value="NZ_JAMFTH010000001.1"/>
</dbReference>
<dbReference type="Gene3D" id="3.90.1200.10">
    <property type="match status" value="1"/>
</dbReference>
<reference evidence="2" key="2">
    <citation type="submission" date="2023-01" db="EMBL/GenBank/DDBJ databases">
        <title>Gilvimarinus xylanilyticus HB14 isolated from Caulerpa lentillifera aquaculture base in Hainan, China.</title>
        <authorList>
            <person name="Zhang Y.-J."/>
        </authorList>
    </citation>
    <scope>NUCLEOTIDE SEQUENCE</scope>
    <source>
        <strain evidence="2">HB14</strain>
    </source>
</reference>
<dbReference type="Pfam" id="PF01636">
    <property type="entry name" value="APH"/>
    <property type="match status" value="1"/>
</dbReference>
<gene>
    <name evidence="2" type="ORF">M6D89_08735</name>
</gene>
<protein>
    <submittedName>
        <fullName evidence="2">Phosphotransferase</fullName>
    </submittedName>
</protein>
<name>A0A9X2HYE5_9GAMM</name>
<dbReference type="InterPro" id="IPR002575">
    <property type="entry name" value="Aminoglycoside_PTrfase"/>
</dbReference>
<dbReference type="Proteomes" id="UP001139319">
    <property type="component" value="Unassembled WGS sequence"/>
</dbReference>
<reference evidence="2" key="1">
    <citation type="submission" date="2022-05" db="EMBL/GenBank/DDBJ databases">
        <authorList>
            <person name="Sun H.-N."/>
        </authorList>
    </citation>
    <scope>NUCLEOTIDE SEQUENCE</scope>
    <source>
        <strain evidence="2">HB14</strain>
    </source>
</reference>
<proteinExistence type="predicted"/>
<dbReference type="AlphaFoldDB" id="A0A9X2HYE5"/>
<feature type="domain" description="Aminoglycoside phosphotransferase" evidence="1">
    <location>
        <begin position="29"/>
        <end position="249"/>
    </location>
</feature>
<dbReference type="SUPFAM" id="SSF56112">
    <property type="entry name" value="Protein kinase-like (PK-like)"/>
    <property type="match status" value="1"/>
</dbReference>
<dbReference type="Gene3D" id="3.30.200.20">
    <property type="entry name" value="Phosphorylase Kinase, domain 1"/>
    <property type="match status" value="1"/>
</dbReference>
<evidence type="ECO:0000259" key="1">
    <source>
        <dbReference type="Pfam" id="PF01636"/>
    </source>
</evidence>
<dbReference type="InterPro" id="IPR011009">
    <property type="entry name" value="Kinase-like_dom_sf"/>
</dbReference>
<sequence length="359" mass="40567">MTPIKSNEKRLARLQAWVTQQLGSPGELIPLLGDAGGRRYFQLSQSQNWLAVDAPPETEKVAQFVYMAEQLRLQRVRVPHLKAVDVDKGFLLVENLGLNLLADDISQDTAPLLYGEALMTLLAMAQTPLQALKVPVYDRDFILRELEIFREWFLAQLLGIELAAADNRLLDQLFDTLAQHALAQPQVLMHRDYHARNIILAQGQCAVIDFQDAVVGPLTYDAVSLLKDAYLRLPADDVKRWAQVYGDMARDSGLLTTAQCASFWQDFELMGLQRHLKILGIFARLDLRDGKPGYLPDLPRVLGYVLETCAAHRGQLGEFEVWLHNRVLPQCQRHSWYIEETMLQAHYVQPATQVGATVS</sequence>
<organism evidence="2 3">
    <name type="scientific">Gilvimarinus xylanilyticus</name>
    <dbReference type="NCBI Taxonomy" id="2944139"/>
    <lineage>
        <taxon>Bacteria</taxon>
        <taxon>Pseudomonadati</taxon>
        <taxon>Pseudomonadota</taxon>
        <taxon>Gammaproteobacteria</taxon>
        <taxon>Cellvibrionales</taxon>
        <taxon>Cellvibrionaceae</taxon>
        <taxon>Gilvimarinus</taxon>
    </lineage>
</organism>
<evidence type="ECO:0000313" key="3">
    <source>
        <dbReference type="Proteomes" id="UP001139319"/>
    </source>
</evidence>